<keyword evidence="2" id="KW-0472">Membrane</keyword>
<evidence type="ECO:0000313" key="3">
    <source>
        <dbReference type="EMBL" id="KAK5575946.1"/>
    </source>
</evidence>
<gene>
    <name evidence="3" type="ORF">RB653_007081</name>
</gene>
<feature type="region of interest" description="Disordered" evidence="1">
    <location>
        <begin position="525"/>
        <end position="549"/>
    </location>
</feature>
<dbReference type="Proteomes" id="UP001344447">
    <property type="component" value="Unassembled WGS sequence"/>
</dbReference>
<evidence type="ECO:0000313" key="4">
    <source>
        <dbReference type="Proteomes" id="UP001344447"/>
    </source>
</evidence>
<sequence length="1527" mass="183490">MVRVNCDYIPAWPFVYYKTKENYKEVSTILHVLWPFFVWTEKAGTKLLAFLYILFRLTYKEKDERQFIDFFWPIIHIEYNSEEFRFGIRPLFWIISGKGKFKLSIAGIINIFSKDDGEDVWFTIAPFIWYRYYCGDVFWTVFPFLWVTRKNDKWTYLLIPVGLLKYQEGKGFTLNIALIINIMSYGDDLFSFMILPFFIYHNRIGKRLRIIVALLFYFSKSSNFKRFVIFPILWSSWSSNNTTFNFIPIVLYMRRSSNVFLSICFFYYYRKISNYFKLHFIPLALFYKTSGDSKFLNIALLYTYKKTQSKWWHIVLPIFWYRMKKDSSFFVHVWPFIGYRKSWKQNGHSIYFIYPFIQFNTYNGGDWVYNHFFYRFIHYYRNKESGRLRYGFFPFFVYSDSSIYNKGHILLYMWYFKKIKASMKKIKMKEIEIASPNNNPLKNISNDTTTTPLPPPTNINLEKPSDNLDIPSINLEKSSDLMTEMKKLGGDEDVTVNLEKSSNTINLEKETDLMSTEMKTMGGEDDIVANSNNDNNNDHDFSEEEKKSTTTNEETIVQYSFIFRSLLPLAFYINRDGTNSKFFLIPLFIMKWSLVDIDSYFFSPIYYQRKLGTYIKRFIIPIFYQKHTEDKDVILSPLYYYYRNSTKSFRLIAPIFIDVHKGETHLMILVLPMYIYYRKSIFKFQTLFPFFFRTQDASKNELFTYFFPFYGKSLRGSKVNRYFFFPIFRIKLGKDESKLFSLDFLFPLFHYESNGTDNSHSIRLLPFFWKSKNDYNEMLLIMPFFWRFITDKDTRPQRNTLILPFYYFRDSAEYMFTFASPAFLPPYYIHYHREASNVENRYLFPFYSHQIKGLDHLKWFCWFLYRHTYRDFSENFTMNILLFFKHNSEKYSVTGLIPLWVYWNDKVQNSKHVRIALLLAYDKVNSKLKDLTRLSILWLVTTHLTLFCRKTVVKRSISKTQSIAESIDQMVLNESRPTDREVDVSTIQKLDIISDTKKTYLWPLFHKKSERITEYNHFALLWFFRPFISFFYKSKQSTENLWYIFMLAYYKFDTSATTCAIIWFFHPLASCFLYEVSPFSSIIRMFPVFWYRSIPDSSKPIEVENDGVTPRSRQRSSTRVTVSSMALSILYVVPNFGLFNLRRSSHKFSVYFLPLFYYFNSQLDKDGIKIFSLFWFVSPIVSLFNYNCVGKVVNHRLVPLYYRITTNDTEGKSAYRSLISFIWLAHPKFAFFRYDRNEKGKSIVSLFPIFWRKKDTSEYHLSILFIIKNFGFIDYWSKNNNFKRSYILFLYYFKREKEKKMVSIIYLFHPRAAFILSKFAPNKSKIFVFLALYFRNCIESGLILSILWIAHPKVAFISYWSKNKFSHFHIFLFLWLTKIEEFVQFGLLWIGATKKSLYHNSNVNQGLPEKEKTHHLRKPISLFLAYNDGDFSTVHLMPIFRYWVIETTGLERFWGFLGIIYFSARNSNSQFRFFYRWIRIKTGNSLFIFEFNPFFAYKKKNEDSTVLILGGMCGCYTSMCRVCCVEC</sequence>
<keyword evidence="2" id="KW-0812">Transmembrane</keyword>
<evidence type="ECO:0000256" key="2">
    <source>
        <dbReference type="SAM" id="Phobius"/>
    </source>
</evidence>
<dbReference type="EMBL" id="JAVFKY010000005">
    <property type="protein sequence ID" value="KAK5575946.1"/>
    <property type="molecule type" value="Genomic_DNA"/>
</dbReference>
<organism evidence="3 4">
    <name type="scientific">Dictyostelium firmibasis</name>
    <dbReference type="NCBI Taxonomy" id="79012"/>
    <lineage>
        <taxon>Eukaryota</taxon>
        <taxon>Amoebozoa</taxon>
        <taxon>Evosea</taxon>
        <taxon>Eumycetozoa</taxon>
        <taxon>Dictyostelia</taxon>
        <taxon>Dictyosteliales</taxon>
        <taxon>Dictyosteliaceae</taxon>
        <taxon>Dictyostelium</taxon>
    </lineage>
</organism>
<evidence type="ECO:0000256" key="1">
    <source>
        <dbReference type="SAM" id="MobiDB-lite"/>
    </source>
</evidence>
<feature type="transmembrane region" description="Helical" evidence="2">
    <location>
        <begin position="1173"/>
        <end position="1193"/>
    </location>
</feature>
<feature type="transmembrane region" description="Helical" evidence="2">
    <location>
        <begin position="1120"/>
        <end position="1139"/>
    </location>
</feature>
<comment type="caution">
    <text evidence="3">The sequence shown here is derived from an EMBL/GenBank/DDBJ whole genome shotgun (WGS) entry which is preliminary data.</text>
</comment>
<feature type="transmembrane region" description="Helical" evidence="2">
    <location>
        <begin position="1370"/>
        <end position="1392"/>
    </location>
</feature>
<protein>
    <submittedName>
        <fullName evidence="3">Uncharacterized protein</fullName>
    </submittedName>
</protein>
<name>A0AAN7YQX2_9MYCE</name>
<accession>A0AAN7YQX2</accession>
<proteinExistence type="predicted"/>
<feature type="transmembrane region" description="Helical" evidence="2">
    <location>
        <begin position="1326"/>
        <end position="1349"/>
    </location>
</feature>
<feature type="compositionally biased region" description="Basic and acidic residues" evidence="1">
    <location>
        <begin position="536"/>
        <end position="548"/>
    </location>
</feature>
<keyword evidence="2" id="KW-1133">Transmembrane helix</keyword>
<reference evidence="3 4" key="1">
    <citation type="submission" date="2023-11" db="EMBL/GenBank/DDBJ databases">
        <title>Dfirmibasis_genome.</title>
        <authorList>
            <person name="Edelbroek B."/>
            <person name="Kjellin J."/>
            <person name="Jerlstrom-Hultqvist J."/>
            <person name="Soderbom F."/>
        </authorList>
    </citation>
    <scope>NUCLEOTIDE SEQUENCE [LARGE SCALE GENOMIC DNA]</scope>
    <source>
        <strain evidence="3 4">TNS-C-14</strain>
    </source>
</reference>
<feature type="transmembrane region" description="Helical" evidence="2">
    <location>
        <begin position="1041"/>
        <end position="1066"/>
    </location>
</feature>
<keyword evidence="4" id="KW-1185">Reference proteome</keyword>